<evidence type="ECO:0000256" key="1">
    <source>
        <dbReference type="ARBA" id="ARBA00022737"/>
    </source>
</evidence>
<evidence type="ECO:0000313" key="6">
    <source>
        <dbReference type="Proteomes" id="UP000027178"/>
    </source>
</evidence>
<dbReference type="eggNOG" id="COG3209">
    <property type="taxonomic scope" value="Bacteria"/>
</dbReference>
<dbReference type="EMBL" id="JNBY01000035">
    <property type="protein sequence ID" value="KDN87457.1"/>
    <property type="molecule type" value="Genomic_DNA"/>
</dbReference>
<dbReference type="PRINTS" id="PR00394">
    <property type="entry name" value="RHSPROTEIN"/>
</dbReference>
<dbReference type="InterPro" id="IPR045351">
    <property type="entry name" value="DUF6531"/>
</dbReference>
<dbReference type="SUPFAM" id="SSF50969">
    <property type="entry name" value="YVTN repeat-like/Quinoprotein amine dehydrogenase"/>
    <property type="match status" value="1"/>
</dbReference>
<accession>A0A066Z1Q8</accession>
<dbReference type="RefSeq" id="WP_051652707.1">
    <property type="nucleotide sequence ID" value="NZ_KK853997.1"/>
</dbReference>
<feature type="domain" description="Teneurin-like YD-shell" evidence="4">
    <location>
        <begin position="620"/>
        <end position="746"/>
    </location>
</feature>
<evidence type="ECO:0000259" key="3">
    <source>
        <dbReference type="Pfam" id="PF20148"/>
    </source>
</evidence>
<dbReference type="PANTHER" id="PTHR32305">
    <property type="match status" value="1"/>
</dbReference>
<feature type="domain" description="DUF6531" evidence="3">
    <location>
        <begin position="106"/>
        <end position="178"/>
    </location>
</feature>
<dbReference type="PANTHER" id="PTHR32305:SF15">
    <property type="entry name" value="PROTEIN RHSA-RELATED"/>
    <property type="match status" value="1"/>
</dbReference>
<dbReference type="Proteomes" id="UP000027178">
    <property type="component" value="Unassembled WGS sequence"/>
</dbReference>
<dbReference type="InterPro" id="IPR011044">
    <property type="entry name" value="Quino_amine_DH_bsu"/>
</dbReference>
<reference evidence="5 6" key="1">
    <citation type="submission" date="2014-05" db="EMBL/GenBank/DDBJ databases">
        <title>Draft Genome Sequence of Kitasatospora cheerisanensis KCTC 2395.</title>
        <authorList>
            <person name="Nam D.H."/>
        </authorList>
    </citation>
    <scope>NUCLEOTIDE SEQUENCE [LARGE SCALE GENOMIC DNA]</scope>
    <source>
        <strain evidence="5 6">KCTC 2395</strain>
    </source>
</reference>
<sequence length="1287" mass="141829">MSNQIVKALEHGAAKLGKTLAEDAGKALKNLYRHAGDNLKKVAKNVREIEEKHVKDLEKILKGEGKGGVPHPRSGNGGRGGKGGPLGRGGRRGQSVDGNIGCRTAGDPVDVVSGQVITAERDLTLAGLLPVVLRRSYASGYVGGRLFGQGWASTLDQRVEIDASGVHFAGDDAQILHYPLPPSLGATVRPDAGADWPLHWDADGGFRIEDPDTGLTRHFAPPAGNPGTAYRIGEVRPVSAITDRNGHRIGFLHDEQGAPRELVHSCGYRVAVDTVPSADGPRIEEIRLLDGTRQGRGTTVTGYQYYPDGNLAGVVNSSGLPYVYEYDEAGRMTAWIDRNGHSYEYTYDEEGRAVAGTGEDGLLAATFQYDPAGRVTLSTDSLGHTTAYHYDEQHRVTRVVDPLGHTTSTEYDPRGRVLARTDELGRTTRFELDRHGDPIRMTAPDGSELTLLHTELRQIAAIGSNGRTIAEFAYDPAGNLLRRTDAAGAVTVHGYDEQGRLRSVTDPLGQTHLIETDPAGLITKVTDALGQTATVEYDAFGRVIATTDPLGGTTRYTRRVEGEITERRRPDGTVETWAFDAEGNATEQRDPSGAVQRFETGPFGRIRRQVLADGEVQVFGYDTELRLTSVATGDAVWQYRYDKAGHLVGERDFNGRALAYRKDGADQLLATTDRAGRTTAFAYDLLGRLTERRDHDGTTTALTYDQDGHLAAMTDGRSTVRWTHDAAGRVLSEDVDGRTTRYSYDLLGRRTSRTTPTGLVSTWTWDAGNQPVRLAGTLETLTFSHDPGGRETTSYIGAGAALTQSWDGADRLVGQSVWARSETGVYTGLRERTYRYRADGMPETITDSLRGTRTLTLTPAGRVTEVRAENWRERYTYDTLGNITHAHDSRRPQDATAGERAYTGSLLRTAGRTSYDYDDHGRLTRRTVRTLSGQRREWHYQWDGQDRLVRLESPEGRWAYGYDALGRRTSKHRLADDGQPRTDAEQTWFSWDGTQLAEQRTQLPGGTERTVSWDWEPGSWRAVAQSERLAAADGTLIEQQFHAIVTDLVDAPSELVSPDGRITWSADTTLWGRRLKHADGGPDCPLGRPGQYHDEESGLEYNYFRYYDPATGRYLSTDPLGQEAGVNPHGYVPNPLYWTDPLGLAKQPSGWGGWYNKLKPANWTDGSDNTAYEINHIPAKATYLGLGTPDLKESSGPSIRMEYDDHRNFISTGSSAASDRWRAKQSSLIQAGKFDEAMKMDIDEIRRVHGTKYDAAIKEMVDSLPDNKKFQKFLSGNGWSIRSCLLK</sequence>
<gene>
    <name evidence="5" type="ORF">KCH_08290</name>
</gene>
<dbReference type="PATRIC" id="fig|1348663.4.peg.788"/>
<dbReference type="InterPro" id="IPR050708">
    <property type="entry name" value="T6SS_VgrG/RHS"/>
</dbReference>
<dbReference type="Pfam" id="PF20148">
    <property type="entry name" value="DUF6531"/>
    <property type="match status" value="1"/>
</dbReference>
<feature type="region of interest" description="Disordered" evidence="2">
    <location>
        <begin position="62"/>
        <end position="102"/>
    </location>
</feature>
<dbReference type="InterPro" id="IPR006530">
    <property type="entry name" value="YD"/>
</dbReference>
<name>A0A066Z1Q8_9ACTN</name>
<organism evidence="5 6">
    <name type="scientific">Kitasatospora cheerisanensis KCTC 2395</name>
    <dbReference type="NCBI Taxonomy" id="1348663"/>
    <lineage>
        <taxon>Bacteria</taxon>
        <taxon>Bacillati</taxon>
        <taxon>Actinomycetota</taxon>
        <taxon>Actinomycetes</taxon>
        <taxon>Kitasatosporales</taxon>
        <taxon>Streptomycetaceae</taxon>
        <taxon>Kitasatospora</taxon>
    </lineage>
</organism>
<evidence type="ECO:0008006" key="7">
    <source>
        <dbReference type="Google" id="ProtNLM"/>
    </source>
</evidence>
<keyword evidence="1" id="KW-0677">Repeat</keyword>
<dbReference type="InterPro" id="IPR022385">
    <property type="entry name" value="Rhs_assc_core"/>
</dbReference>
<dbReference type="Gene3D" id="2.180.10.10">
    <property type="entry name" value="RHS repeat-associated core"/>
    <property type="match status" value="4"/>
</dbReference>
<dbReference type="InterPro" id="IPR056823">
    <property type="entry name" value="TEN-like_YD-shell"/>
</dbReference>
<proteinExistence type="predicted"/>
<dbReference type="Pfam" id="PF25023">
    <property type="entry name" value="TEN_YD-shell"/>
    <property type="match status" value="1"/>
</dbReference>
<evidence type="ECO:0000259" key="4">
    <source>
        <dbReference type="Pfam" id="PF25023"/>
    </source>
</evidence>
<evidence type="ECO:0000256" key="2">
    <source>
        <dbReference type="SAM" id="MobiDB-lite"/>
    </source>
</evidence>
<dbReference type="NCBIfam" id="TIGR03696">
    <property type="entry name" value="Rhs_assc_core"/>
    <property type="match status" value="1"/>
</dbReference>
<keyword evidence="6" id="KW-1185">Reference proteome</keyword>
<dbReference type="OrthoDB" id="4981820at2"/>
<dbReference type="Pfam" id="PF05593">
    <property type="entry name" value="RHS_repeat"/>
    <property type="match status" value="6"/>
</dbReference>
<dbReference type="NCBIfam" id="TIGR01643">
    <property type="entry name" value="YD_repeat_2x"/>
    <property type="match status" value="12"/>
</dbReference>
<protein>
    <recommendedName>
        <fullName evidence="7">Type IV secretion protein Rhs</fullName>
    </recommendedName>
</protein>
<evidence type="ECO:0000313" key="5">
    <source>
        <dbReference type="EMBL" id="KDN87457.1"/>
    </source>
</evidence>
<dbReference type="InterPro" id="IPR031325">
    <property type="entry name" value="RHS_repeat"/>
</dbReference>
<feature type="compositionally biased region" description="Gly residues" evidence="2">
    <location>
        <begin position="75"/>
        <end position="88"/>
    </location>
</feature>
<dbReference type="HOGENOM" id="CLU_001218_1_2_11"/>
<comment type="caution">
    <text evidence="5">The sequence shown here is derived from an EMBL/GenBank/DDBJ whole genome shotgun (WGS) entry which is preliminary data.</text>
</comment>